<dbReference type="RefSeq" id="XP_064681259.1">
    <property type="nucleotide sequence ID" value="XM_064821573.1"/>
</dbReference>
<dbReference type="Gene3D" id="2.120.10.80">
    <property type="entry name" value="Kelch-type beta propeller"/>
    <property type="match status" value="1"/>
</dbReference>
<name>A0AAN7DC67_9FUNG</name>
<dbReference type="SUPFAM" id="SSF117281">
    <property type="entry name" value="Kelch motif"/>
    <property type="match status" value="1"/>
</dbReference>
<evidence type="ECO:0000256" key="2">
    <source>
        <dbReference type="ARBA" id="ARBA00022737"/>
    </source>
</evidence>
<evidence type="ECO:0000256" key="4">
    <source>
        <dbReference type="SAM" id="Phobius"/>
    </source>
</evidence>
<accession>A0AAN7DC67</accession>
<comment type="caution">
    <text evidence="5">The sequence shown here is derived from an EMBL/GenBank/DDBJ whole genome shotgun (WGS) entry which is preliminary data.</text>
</comment>
<keyword evidence="4" id="KW-0472">Membrane</keyword>
<keyword evidence="2" id="KW-0677">Repeat</keyword>
<keyword evidence="1" id="KW-0880">Kelch repeat</keyword>
<dbReference type="Pfam" id="PF24681">
    <property type="entry name" value="Kelch_KLHDC2_KLHL20_DRC7"/>
    <property type="match status" value="1"/>
</dbReference>
<proteinExistence type="predicted"/>
<dbReference type="InterPro" id="IPR015915">
    <property type="entry name" value="Kelch-typ_b-propeller"/>
</dbReference>
<evidence type="ECO:0000313" key="6">
    <source>
        <dbReference type="Proteomes" id="UP001304243"/>
    </source>
</evidence>
<dbReference type="Proteomes" id="UP001304243">
    <property type="component" value="Unassembled WGS sequence"/>
</dbReference>
<evidence type="ECO:0000256" key="3">
    <source>
        <dbReference type="SAM" id="MobiDB-lite"/>
    </source>
</evidence>
<dbReference type="PANTHER" id="PTHR46093:SF18">
    <property type="entry name" value="FIBRONECTIN TYPE-III DOMAIN-CONTAINING PROTEIN"/>
    <property type="match status" value="1"/>
</dbReference>
<gene>
    <name evidence="5" type="primary">JAC1</name>
    <name evidence="5" type="ORF">ATC70_002192</name>
</gene>
<keyword evidence="6" id="KW-1185">Reference proteome</keyword>
<feature type="compositionally biased region" description="Polar residues" evidence="3">
    <location>
        <begin position="629"/>
        <end position="640"/>
    </location>
</feature>
<dbReference type="GeneID" id="89945894"/>
<feature type="transmembrane region" description="Helical" evidence="4">
    <location>
        <begin position="380"/>
        <end position="403"/>
    </location>
</feature>
<keyword evidence="4" id="KW-0812">Transmembrane</keyword>
<evidence type="ECO:0000313" key="5">
    <source>
        <dbReference type="EMBL" id="KAK4514593.1"/>
    </source>
</evidence>
<feature type="region of interest" description="Disordered" evidence="3">
    <location>
        <begin position="660"/>
        <end position="695"/>
    </location>
</feature>
<sequence length="695" mass="75426">MYSVSAVPGAVPVPGKPVYIPQSNAIYVFSFSKNTQSDNKLSVIDLKQSFNTLQPLVTDISSQITNDQCPVMHFAAALPDADGVSVNVFGAGSNVNGVYESTMTICQYNTQSSSWKQIISPVNAPLARRNAAYEFTHTNLTFIFGGSSEAITGLSASSSYYPNYWHQDVPIYDSKGEQWLNTGLTYASGPTRANATITQISDTNGQLVVIGGSIINNSSNVDMVTNFPLANMTDIVVLDPRTSRWSNIGASGSAIPTARKHHTTTLHPDGHTLIVIGGEYFNDSGAYLLNDVWTLDTRDMNSYTWSQPPVQGVGLYRSNHTSILIGDQIWVIAGTNASAKAVDIQLLNVTDWTWSYQAVSSYAAPPSSDKYQSVGGTKGLIGIIVGVVGALLLALLCASIWWCRRKRVKPFSKDGKGGNNASLPVPYVDDQDISHYGESHSQQMQYNNATGSNHRPSQDINAVLVNSKITSHPSLSTTTSHNNMVAAADWSNQQQTLTNHPPNSSTAGNNYFNAPKYGGNNAIPLTPTIISPIDRSQTQYYDNNCFTDSDNNIYHEQNYGPGYVSAASNAAVHQNVVDNNHYRQSFGYWDAPPSLHFSSDASNNMYHQMDSYHNFMLAPMGRTDESGRPISSPSGTQLQKPNEVDTVLLTSPDASATVYTTSTAEDDHTATPDNFSGSDDPLVQHHNNHTATNKN</sequence>
<organism evidence="5 6">
    <name type="scientific">Mucor velutinosus</name>
    <dbReference type="NCBI Taxonomy" id="708070"/>
    <lineage>
        <taxon>Eukaryota</taxon>
        <taxon>Fungi</taxon>
        <taxon>Fungi incertae sedis</taxon>
        <taxon>Mucoromycota</taxon>
        <taxon>Mucoromycotina</taxon>
        <taxon>Mucoromycetes</taxon>
        <taxon>Mucorales</taxon>
        <taxon>Mucorineae</taxon>
        <taxon>Mucoraceae</taxon>
        <taxon>Mucor</taxon>
    </lineage>
</organism>
<protein>
    <submittedName>
        <fullName evidence="5">Molecular chaperone</fullName>
    </submittedName>
</protein>
<feature type="region of interest" description="Disordered" evidence="3">
    <location>
        <begin position="620"/>
        <end position="643"/>
    </location>
</feature>
<dbReference type="PANTHER" id="PTHR46093">
    <property type="entry name" value="ACYL-COA-BINDING DOMAIN-CONTAINING PROTEIN 5"/>
    <property type="match status" value="1"/>
</dbReference>
<evidence type="ECO:0000256" key="1">
    <source>
        <dbReference type="ARBA" id="ARBA00022441"/>
    </source>
</evidence>
<dbReference type="AlphaFoldDB" id="A0AAN7DC67"/>
<dbReference type="EMBL" id="JASEJX010000015">
    <property type="protein sequence ID" value="KAK4514593.1"/>
    <property type="molecule type" value="Genomic_DNA"/>
</dbReference>
<reference evidence="5 6" key="1">
    <citation type="submission" date="2022-11" db="EMBL/GenBank/DDBJ databases">
        <title>Mucor velutinosus strain NIH1002 WGS.</title>
        <authorList>
            <person name="Subramanian P."/>
            <person name="Mullikin J.C."/>
            <person name="Segre J.A."/>
            <person name="Zelazny A.M."/>
        </authorList>
    </citation>
    <scope>NUCLEOTIDE SEQUENCE [LARGE SCALE GENOMIC DNA]</scope>
    <source>
        <strain evidence="5 6">NIH1002</strain>
    </source>
</reference>
<keyword evidence="4" id="KW-1133">Transmembrane helix</keyword>